<dbReference type="RefSeq" id="WP_249292856.1">
    <property type="nucleotide sequence ID" value="NZ_JABBZE010000664.1"/>
</dbReference>
<dbReference type="PANTHER" id="PTHR45790:SF1">
    <property type="entry name" value="SIROHEME SYNTHASE"/>
    <property type="match status" value="1"/>
</dbReference>
<dbReference type="Pfam" id="PF00590">
    <property type="entry name" value="TP_methylase"/>
    <property type="match status" value="1"/>
</dbReference>
<reference evidence="2 3" key="1">
    <citation type="submission" date="2020-04" db="EMBL/GenBank/DDBJ databases">
        <title>Achromobacter ruhlandii genome sequencing and assembly.</title>
        <authorList>
            <person name="Martins R.C.R."/>
            <person name="Perdigao-Neto L.V."/>
            <person name="Levin A.S.S."/>
            <person name="Costa S.F."/>
        </authorList>
    </citation>
    <scope>NUCLEOTIDE SEQUENCE [LARGE SCALE GENOMIC DNA]</scope>
    <source>
        <strain evidence="2 3">9035ralo</strain>
    </source>
</reference>
<evidence type="ECO:0000313" key="3">
    <source>
        <dbReference type="Proteomes" id="UP000542405"/>
    </source>
</evidence>
<dbReference type="InterPro" id="IPR000878">
    <property type="entry name" value="4pyrrol_Mease"/>
</dbReference>
<dbReference type="PANTHER" id="PTHR45790">
    <property type="entry name" value="SIROHEME SYNTHASE-RELATED"/>
    <property type="match status" value="1"/>
</dbReference>
<protein>
    <submittedName>
        <fullName evidence="2">Siroheme synthase</fullName>
    </submittedName>
</protein>
<evidence type="ECO:0000259" key="1">
    <source>
        <dbReference type="Pfam" id="PF00590"/>
    </source>
</evidence>
<name>A0A848NJT4_9BURK</name>
<comment type="caution">
    <text evidence="2">The sequence shown here is derived from an EMBL/GenBank/DDBJ whole genome shotgun (WGS) entry which is preliminary data.</text>
</comment>
<dbReference type="Gene3D" id="3.30.950.10">
    <property type="entry name" value="Methyltransferase, Cobalt-precorrin-4 Transmethylase, Domain 2"/>
    <property type="match status" value="1"/>
</dbReference>
<proteinExistence type="predicted"/>
<sequence length="110" mass="12022">REAEANLAWPARAPERQTLAFYMGVGQLELLAQRLIRHGRAATTPFALIENGSRPEQRVLSGTLEDLPRLARAHAIRSPALLIVGEVAGLAQSLHWFGEHLEGAPQRLAA</sequence>
<feature type="non-terminal residue" evidence="2">
    <location>
        <position position="1"/>
    </location>
</feature>
<dbReference type="GO" id="GO:0004851">
    <property type="term" value="F:uroporphyrin-III C-methyltransferase activity"/>
    <property type="evidence" value="ECO:0007669"/>
    <property type="project" value="TreeGrafter"/>
</dbReference>
<gene>
    <name evidence="2" type="ORF">HGQ98_29140</name>
</gene>
<dbReference type="Proteomes" id="UP000542405">
    <property type="component" value="Unassembled WGS sequence"/>
</dbReference>
<dbReference type="EMBL" id="JABBZE010000664">
    <property type="protein sequence ID" value="NMU93469.1"/>
    <property type="molecule type" value="Genomic_DNA"/>
</dbReference>
<evidence type="ECO:0000313" key="2">
    <source>
        <dbReference type="EMBL" id="NMU93469.1"/>
    </source>
</evidence>
<organism evidence="2 3">
    <name type="scientific">Achromobacter ruhlandii</name>
    <dbReference type="NCBI Taxonomy" id="72557"/>
    <lineage>
        <taxon>Bacteria</taxon>
        <taxon>Pseudomonadati</taxon>
        <taxon>Pseudomonadota</taxon>
        <taxon>Betaproteobacteria</taxon>
        <taxon>Burkholderiales</taxon>
        <taxon>Alcaligenaceae</taxon>
        <taxon>Achromobacter</taxon>
    </lineage>
</organism>
<dbReference type="AlphaFoldDB" id="A0A848NJT4"/>
<dbReference type="GO" id="GO:0019354">
    <property type="term" value="P:siroheme biosynthetic process"/>
    <property type="evidence" value="ECO:0007669"/>
    <property type="project" value="TreeGrafter"/>
</dbReference>
<dbReference type="SUPFAM" id="SSF53790">
    <property type="entry name" value="Tetrapyrrole methylase"/>
    <property type="match status" value="1"/>
</dbReference>
<dbReference type="InterPro" id="IPR050161">
    <property type="entry name" value="Siro_Cobalamin_biosynth"/>
</dbReference>
<accession>A0A848NJT4</accession>
<dbReference type="InterPro" id="IPR014776">
    <property type="entry name" value="4pyrrole_Mease_sub2"/>
</dbReference>
<dbReference type="InterPro" id="IPR035996">
    <property type="entry name" value="4pyrrol_Methylase_sf"/>
</dbReference>
<feature type="domain" description="Tetrapyrrole methylase" evidence="1">
    <location>
        <begin position="9"/>
        <end position="67"/>
    </location>
</feature>